<dbReference type="InterPro" id="IPR006342">
    <property type="entry name" value="FkbM_mtfrase"/>
</dbReference>
<feature type="transmembrane region" description="Helical" evidence="2">
    <location>
        <begin position="31"/>
        <end position="50"/>
    </location>
</feature>
<gene>
    <name evidence="4" type="ORF">FRACYDRAFT_233084</name>
</gene>
<dbReference type="InterPro" id="IPR029063">
    <property type="entry name" value="SAM-dependent_MTases_sf"/>
</dbReference>
<reference evidence="4 5" key="1">
    <citation type="submission" date="2016-09" db="EMBL/GenBank/DDBJ databases">
        <title>Extensive genetic diversity and differential bi-allelic expression allows diatom success in the polar Southern Ocean.</title>
        <authorList>
            <consortium name="DOE Joint Genome Institute"/>
            <person name="Mock T."/>
            <person name="Otillar R.P."/>
            <person name="Strauss J."/>
            <person name="Dupont C."/>
            <person name="Frickenhaus S."/>
            <person name="Maumus F."/>
            <person name="Mcmullan M."/>
            <person name="Sanges R."/>
            <person name="Schmutz J."/>
            <person name="Toseland A."/>
            <person name="Valas R."/>
            <person name="Veluchamy A."/>
            <person name="Ward B.J."/>
            <person name="Allen A."/>
            <person name="Barry K."/>
            <person name="Falciatore A."/>
            <person name="Ferrante M."/>
            <person name="Fortunato A.E."/>
            <person name="Gloeckner G."/>
            <person name="Gruber A."/>
            <person name="Hipkin R."/>
            <person name="Janech M."/>
            <person name="Kroth P."/>
            <person name="Leese F."/>
            <person name="Lindquist E."/>
            <person name="Lyon B.R."/>
            <person name="Martin J."/>
            <person name="Mayer C."/>
            <person name="Parker M."/>
            <person name="Quesneville H."/>
            <person name="Raymond J."/>
            <person name="Uhlig C."/>
            <person name="Valentin K.U."/>
            <person name="Worden A.Z."/>
            <person name="Armbrust E.V."/>
            <person name="Bowler C."/>
            <person name="Green B."/>
            <person name="Moulton V."/>
            <person name="Van Oosterhout C."/>
            <person name="Grigoriev I."/>
        </authorList>
    </citation>
    <scope>NUCLEOTIDE SEQUENCE [LARGE SCALE GENOMIC DNA]</scope>
    <source>
        <strain evidence="4 5">CCMP1102</strain>
    </source>
</reference>
<feature type="region of interest" description="Disordered" evidence="1">
    <location>
        <begin position="1"/>
        <end position="25"/>
    </location>
</feature>
<evidence type="ECO:0000313" key="4">
    <source>
        <dbReference type="EMBL" id="OEU22921.1"/>
    </source>
</evidence>
<dbReference type="AlphaFoldDB" id="A0A1E7FXP2"/>
<organism evidence="4 5">
    <name type="scientific">Fragilariopsis cylindrus CCMP1102</name>
    <dbReference type="NCBI Taxonomy" id="635003"/>
    <lineage>
        <taxon>Eukaryota</taxon>
        <taxon>Sar</taxon>
        <taxon>Stramenopiles</taxon>
        <taxon>Ochrophyta</taxon>
        <taxon>Bacillariophyta</taxon>
        <taxon>Bacillariophyceae</taxon>
        <taxon>Bacillariophycidae</taxon>
        <taxon>Bacillariales</taxon>
        <taxon>Bacillariaceae</taxon>
        <taxon>Fragilariopsis</taxon>
    </lineage>
</organism>
<dbReference type="KEGG" id="fcy:FRACYDRAFT_233084"/>
<keyword evidence="2" id="KW-0812">Transmembrane</keyword>
<protein>
    <recommendedName>
        <fullName evidence="3">Methyltransferase FkbM domain-containing protein</fullName>
    </recommendedName>
</protein>
<proteinExistence type="predicted"/>
<keyword evidence="2" id="KW-0472">Membrane</keyword>
<keyword evidence="5" id="KW-1185">Reference proteome</keyword>
<evidence type="ECO:0000313" key="5">
    <source>
        <dbReference type="Proteomes" id="UP000095751"/>
    </source>
</evidence>
<accession>A0A1E7FXP2</accession>
<dbReference type="Gene3D" id="3.40.50.150">
    <property type="entry name" value="Vaccinia Virus protein VP39"/>
    <property type="match status" value="1"/>
</dbReference>
<evidence type="ECO:0000256" key="2">
    <source>
        <dbReference type="SAM" id="Phobius"/>
    </source>
</evidence>
<dbReference type="PANTHER" id="PTHR34203:SF15">
    <property type="entry name" value="SLL1173 PROTEIN"/>
    <property type="match status" value="1"/>
</dbReference>
<dbReference type="NCBIfam" id="TIGR01444">
    <property type="entry name" value="fkbM_fam"/>
    <property type="match status" value="1"/>
</dbReference>
<dbReference type="Pfam" id="PF05050">
    <property type="entry name" value="Methyltransf_21"/>
    <property type="match status" value="1"/>
</dbReference>
<dbReference type="InParanoid" id="A0A1E7FXP2"/>
<feature type="domain" description="Methyltransferase FkbM" evidence="3">
    <location>
        <begin position="164"/>
        <end position="307"/>
    </location>
</feature>
<dbReference type="EMBL" id="KV784353">
    <property type="protein sequence ID" value="OEU22921.1"/>
    <property type="molecule type" value="Genomic_DNA"/>
</dbReference>
<keyword evidence="2" id="KW-1133">Transmembrane helix</keyword>
<dbReference type="SUPFAM" id="SSF53335">
    <property type="entry name" value="S-adenosyl-L-methionine-dependent methyltransferases"/>
    <property type="match status" value="1"/>
</dbReference>
<evidence type="ECO:0000259" key="3">
    <source>
        <dbReference type="Pfam" id="PF05050"/>
    </source>
</evidence>
<name>A0A1E7FXP2_9STRA</name>
<dbReference type="PANTHER" id="PTHR34203">
    <property type="entry name" value="METHYLTRANSFERASE, FKBM FAMILY PROTEIN"/>
    <property type="match status" value="1"/>
</dbReference>
<dbReference type="Proteomes" id="UP000095751">
    <property type="component" value="Unassembled WGS sequence"/>
</dbReference>
<evidence type="ECO:0000256" key="1">
    <source>
        <dbReference type="SAM" id="MobiDB-lite"/>
    </source>
</evidence>
<sequence>MNLRTRRKKVVNETDTTASYKPKNKSVPPRVALWCVAGTTVLWVITHIGGSNLFDAHSYSLADSVAHSYLLPDSVPCSSSKEAVEIESNDETCKSLPVIRPTCEFEIDNKIGKAVSREGLDPKFAVGSYYAEKAPYHMNTDKDNFSLIKEFIHGRKEKGGIALDFGANQGFYTYYLATLGLDVHSFEINERNFKCLQHGVDFNPKEISDRVNLYRVGVGDINGRFSMRGSDYEGYLKLDSKNGQILGTKIDCFVDHMKGHLDLSKIAFIKLDVEGFEIAVLKGGQNSLFKLGHSTIETMIMEVGPNRWDRASISFETGVEEMVKLSKLFKTSYLLARASGSHTKTCPGSLGDVLKDKDPRAVGGVRVFKIQRDEWGDLMKVMKEKGFDCNFFYENK</sequence>
<dbReference type="OrthoDB" id="191325at2759"/>
<dbReference type="InterPro" id="IPR052514">
    <property type="entry name" value="SAM-dependent_MTase"/>
</dbReference>